<keyword evidence="1" id="KW-0732">Signal</keyword>
<reference evidence="3" key="1">
    <citation type="submission" date="2020-08" db="EMBL/GenBank/DDBJ databases">
        <title>Novel species isolated from subtropical streams in China.</title>
        <authorList>
            <person name="Lu H."/>
        </authorList>
    </citation>
    <scope>NUCLEOTIDE SEQUENCE</scope>
    <source>
        <strain evidence="3">CY7W</strain>
    </source>
</reference>
<comment type="caution">
    <text evidence="3">The sequence shown here is derived from an EMBL/GenBank/DDBJ whole genome shotgun (WGS) entry which is preliminary data.</text>
</comment>
<evidence type="ECO:0000256" key="1">
    <source>
        <dbReference type="SAM" id="SignalP"/>
    </source>
</evidence>
<evidence type="ECO:0000313" key="3">
    <source>
        <dbReference type="EMBL" id="MBC3935445.1"/>
    </source>
</evidence>
<feature type="domain" description="(S)-ureidoglycine aminohydrolase cupin" evidence="2">
    <location>
        <begin position="69"/>
        <end position="138"/>
    </location>
</feature>
<dbReference type="RefSeq" id="WP_186881018.1">
    <property type="nucleotide sequence ID" value="NZ_JACOGG010000007.1"/>
</dbReference>
<dbReference type="InterPro" id="IPR011051">
    <property type="entry name" value="RmlC_Cupin_sf"/>
</dbReference>
<dbReference type="Pfam" id="PF05899">
    <property type="entry name" value="Cupin_3"/>
    <property type="match status" value="1"/>
</dbReference>
<dbReference type="Proteomes" id="UP000612361">
    <property type="component" value="Unassembled WGS sequence"/>
</dbReference>
<dbReference type="InterPro" id="IPR014710">
    <property type="entry name" value="RmlC-like_jellyroll"/>
</dbReference>
<dbReference type="PANTHER" id="PTHR40943">
    <property type="entry name" value="CYTOPLASMIC PROTEIN-RELATED"/>
    <property type="match status" value="1"/>
</dbReference>
<keyword evidence="4" id="KW-1185">Reference proteome</keyword>
<dbReference type="AlphaFoldDB" id="A0A923IA53"/>
<dbReference type="PANTHER" id="PTHR40943:SF1">
    <property type="entry name" value="CYTOPLASMIC PROTEIN"/>
    <property type="match status" value="1"/>
</dbReference>
<feature type="signal peptide" evidence="1">
    <location>
        <begin position="1"/>
        <end position="20"/>
    </location>
</feature>
<dbReference type="EMBL" id="JACOGG010000007">
    <property type="protein sequence ID" value="MBC3935445.1"/>
    <property type="molecule type" value="Genomic_DNA"/>
</dbReference>
<evidence type="ECO:0000259" key="2">
    <source>
        <dbReference type="Pfam" id="PF05899"/>
    </source>
</evidence>
<gene>
    <name evidence="3" type="ORF">H8K47_08735</name>
</gene>
<dbReference type="Gene3D" id="2.60.120.10">
    <property type="entry name" value="Jelly Rolls"/>
    <property type="match status" value="1"/>
</dbReference>
<sequence>MKKILISCATGALLTLLVVATYQTVQHVNRIAPASTETVTPQLKPLAVNPSWVKQGTPNFRATEFFKSSDGKTSSGIFECDASTFEWHYQLDEAIYVLDGGVELDYQGKRFTLKAGDSAFFRAGTTATWHVPSHIRKTWTLYDAGKMPRTFAKVSN</sequence>
<proteinExistence type="predicted"/>
<dbReference type="InterPro" id="IPR008579">
    <property type="entry name" value="UGlyAH_Cupin_dom"/>
</dbReference>
<dbReference type="SUPFAM" id="SSF51182">
    <property type="entry name" value="RmlC-like cupins"/>
    <property type="match status" value="1"/>
</dbReference>
<evidence type="ECO:0000313" key="4">
    <source>
        <dbReference type="Proteomes" id="UP000612361"/>
    </source>
</evidence>
<accession>A0A923IA53</accession>
<name>A0A923IA53_9BURK</name>
<protein>
    <submittedName>
        <fullName evidence="3">Cupin domain-containing protein</fullName>
    </submittedName>
</protein>
<feature type="chain" id="PRO_5037817327" evidence="1">
    <location>
        <begin position="21"/>
        <end position="156"/>
    </location>
</feature>
<organism evidence="3 4">
    <name type="scientific">Undibacterium rugosum</name>
    <dbReference type="NCBI Taxonomy" id="2762291"/>
    <lineage>
        <taxon>Bacteria</taxon>
        <taxon>Pseudomonadati</taxon>
        <taxon>Pseudomonadota</taxon>
        <taxon>Betaproteobacteria</taxon>
        <taxon>Burkholderiales</taxon>
        <taxon>Oxalobacteraceae</taxon>
        <taxon>Undibacterium</taxon>
    </lineage>
</organism>